<comment type="subcellular location">
    <subcellularLocation>
        <location evidence="1">Cell membrane</location>
        <topology evidence="1">Multi-pass membrane protein</topology>
    </subcellularLocation>
</comment>
<feature type="transmembrane region" description="Helical" evidence="7">
    <location>
        <begin position="263"/>
        <end position="281"/>
    </location>
</feature>
<feature type="transmembrane region" description="Helical" evidence="7">
    <location>
        <begin position="54"/>
        <end position="75"/>
    </location>
</feature>
<evidence type="ECO:0000313" key="9">
    <source>
        <dbReference type="EMBL" id="MBO3085943.1"/>
    </source>
</evidence>
<evidence type="ECO:0000313" key="10">
    <source>
        <dbReference type="Proteomes" id="UP000678317"/>
    </source>
</evidence>
<feature type="transmembrane region" description="Helical" evidence="7">
    <location>
        <begin position="330"/>
        <end position="349"/>
    </location>
</feature>
<dbReference type="InterPro" id="IPR010290">
    <property type="entry name" value="TM_effector"/>
</dbReference>
<feature type="transmembrane region" description="Helical" evidence="7">
    <location>
        <begin position="20"/>
        <end position="42"/>
    </location>
</feature>
<dbReference type="EMBL" id="JAGFBM010000009">
    <property type="protein sequence ID" value="MBO3085943.1"/>
    <property type="molecule type" value="Genomic_DNA"/>
</dbReference>
<name>A0ABS3SJL2_9CELL</name>
<feature type="transmembrane region" description="Helical" evidence="7">
    <location>
        <begin position="398"/>
        <end position="417"/>
    </location>
</feature>
<evidence type="ECO:0000256" key="2">
    <source>
        <dbReference type="ARBA" id="ARBA00022448"/>
    </source>
</evidence>
<evidence type="ECO:0000256" key="1">
    <source>
        <dbReference type="ARBA" id="ARBA00004651"/>
    </source>
</evidence>
<evidence type="ECO:0000256" key="5">
    <source>
        <dbReference type="ARBA" id="ARBA00022989"/>
    </source>
</evidence>
<evidence type="ECO:0000259" key="8">
    <source>
        <dbReference type="PROSITE" id="PS50850"/>
    </source>
</evidence>
<feature type="transmembrane region" description="Helical" evidence="7">
    <location>
        <begin position="108"/>
        <end position="126"/>
    </location>
</feature>
<keyword evidence="6 7" id="KW-0472">Membrane</keyword>
<dbReference type="Proteomes" id="UP000678317">
    <property type="component" value="Unassembled WGS sequence"/>
</dbReference>
<feature type="transmembrane region" description="Helical" evidence="7">
    <location>
        <begin position="376"/>
        <end position="392"/>
    </location>
</feature>
<dbReference type="InterPro" id="IPR036259">
    <property type="entry name" value="MFS_trans_sf"/>
</dbReference>
<dbReference type="PANTHER" id="PTHR23513">
    <property type="entry name" value="INTEGRAL MEMBRANE EFFLUX PROTEIN-RELATED"/>
    <property type="match status" value="1"/>
</dbReference>
<feature type="domain" description="Major facilitator superfamily (MFS) profile" evidence="8">
    <location>
        <begin position="1"/>
        <end position="200"/>
    </location>
</feature>
<dbReference type="Pfam" id="PF05977">
    <property type="entry name" value="MFS_3"/>
    <property type="match status" value="1"/>
</dbReference>
<reference evidence="9 10" key="1">
    <citation type="submission" date="2021-03" db="EMBL/GenBank/DDBJ databases">
        <title>novel species in genus Cellulomonas.</title>
        <authorList>
            <person name="Zhang G."/>
        </authorList>
    </citation>
    <scope>NUCLEOTIDE SEQUENCE [LARGE SCALE GENOMIC DNA]</scope>
    <source>
        <strain evidence="10">zg-ZUI188</strain>
    </source>
</reference>
<dbReference type="PROSITE" id="PS50850">
    <property type="entry name" value="MFS"/>
    <property type="match status" value="1"/>
</dbReference>
<dbReference type="SUPFAM" id="SSF103473">
    <property type="entry name" value="MFS general substrate transporter"/>
    <property type="match status" value="1"/>
</dbReference>
<evidence type="ECO:0000256" key="4">
    <source>
        <dbReference type="ARBA" id="ARBA00022692"/>
    </source>
</evidence>
<dbReference type="Gene3D" id="1.20.1250.20">
    <property type="entry name" value="MFS general substrate transporter like domains"/>
    <property type="match status" value="1"/>
</dbReference>
<organism evidence="9 10">
    <name type="scientific">Cellulomonas fengjieae</name>
    <dbReference type="NCBI Taxonomy" id="2819978"/>
    <lineage>
        <taxon>Bacteria</taxon>
        <taxon>Bacillati</taxon>
        <taxon>Actinomycetota</taxon>
        <taxon>Actinomycetes</taxon>
        <taxon>Micrococcales</taxon>
        <taxon>Cellulomonadaceae</taxon>
        <taxon>Cellulomonas</taxon>
    </lineage>
</organism>
<evidence type="ECO:0000256" key="7">
    <source>
        <dbReference type="SAM" id="Phobius"/>
    </source>
</evidence>
<dbReference type="CDD" id="cd06173">
    <property type="entry name" value="MFS_MefA_like"/>
    <property type="match status" value="1"/>
</dbReference>
<dbReference type="PANTHER" id="PTHR23513:SF6">
    <property type="entry name" value="MAJOR FACILITATOR SUPERFAMILY ASSOCIATED DOMAIN-CONTAINING PROTEIN"/>
    <property type="match status" value="1"/>
</dbReference>
<feature type="transmembrane region" description="Helical" evidence="7">
    <location>
        <begin position="82"/>
        <end position="102"/>
    </location>
</feature>
<dbReference type="InterPro" id="IPR020846">
    <property type="entry name" value="MFS_dom"/>
</dbReference>
<keyword evidence="5 7" id="KW-1133">Transmembrane helix</keyword>
<evidence type="ECO:0000256" key="3">
    <source>
        <dbReference type="ARBA" id="ARBA00022475"/>
    </source>
</evidence>
<keyword evidence="2" id="KW-0813">Transport</keyword>
<keyword evidence="3" id="KW-1003">Cell membrane</keyword>
<feature type="transmembrane region" description="Helical" evidence="7">
    <location>
        <begin position="239"/>
        <end position="257"/>
    </location>
</feature>
<proteinExistence type="predicted"/>
<evidence type="ECO:0000256" key="6">
    <source>
        <dbReference type="ARBA" id="ARBA00023136"/>
    </source>
</evidence>
<keyword evidence="10" id="KW-1185">Reference proteome</keyword>
<comment type="caution">
    <text evidence="9">The sequence shown here is derived from an EMBL/GenBank/DDBJ whole genome shotgun (WGS) entry which is preliminary data.</text>
</comment>
<gene>
    <name evidence="9" type="ORF">J4035_14975</name>
</gene>
<accession>A0ABS3SJL2</accession>
<keyword evidence="4 7" id="KW-0812">Transmembrane</keyword>
<dbReference type="RefSeq" id="WP_208290134.1">
    <property type="nucleotide sequence ID" value="NZ_CP074404.1"/>
</dbReference>
<protein>
    <submittedName>
        <fullName evidence="9">MFS transporter</fullName>
    </submittedName>
</protein>
<feature type="transmembrane region" description="Helical" evidence="7">
    <location>
        <begin position="293"/>
        <end position="318"/>
    </location>
</feature>
<sequence length="442" mass="45202">MNNATAGPETLRQVSGFSRLWTASTTSAFGSYVTILAIQVLIVDVLAGDAVDVGLVNAARWLPYLLFGLLAGVLVDRVRRRPLLVVADLLSALALAAIPVLAATGHLVVGWLVVLMAVFGLCTLVGDAAYQSFVPQVVPARLLGPAHARLDQSDAVAQASGPALAGGLVSVLGAPLSVLVDSFSYLASAVLVATVRSDERVAAARSAGRVRGIGAEVREGLRWIYRHPTLRPMALSTHFWFVCSAIAGAVMTPFALVTLHLSAFTLGLALAAAGLGALAGASMAVQLGRRLGAGWLIIAARVGTGVAWCLMAAAPLALPDAPVLGDWGGGWAWAVFALGQLLLGVCMGAENTNEMTYRQTVTPDALQGRMNATMRSINRAMIVVAAPLGGLLGDAAGYGVALVVAGSALVVSAAVSVGSGLRGARLDDAHALAPIVDTGASR</sequence>